<evidence type="ECO:0000256" key="7">
    <source>
        <dbReference type="ARBA" id="ARBA00038889"/>
    </source>
</evidence>
<proteinExistence type="inferred from homology"/>
<keyword evidence="10" id="KW-0378">Hydrolase</keyword>
<feature type="domain" description="Amidohydrolase-related" evidence="9">
    <location>
        <begin position="8"/>
        <end position="315"/>
    </location>
</feature>
<dbReference type="InterPro" id="IPR032466">
    <property type="entry name" value="Metal_Hydrolase"/>
</dbReference>
<evidence type="ECO:0000256" key="6">
    <source>
        <dbReference type="ARBA" id="ARBA00036832"/>
    </source>
</evidence>
<sequence length="319" mass="35028">MEQRKNRIDVHHHIIPPFFRDALQSIGGDPSGWPTPAWDLKSDDDFSASHGINTTIFSLTAPGPDVVEGEPAIRLARETNNYLASLRDQNPSRYGFFAAVPSLTSVSAAIAEITYALDVLKADGVTLLTRYGPGNQYLGHAAFAPIWDLLDSKAAVVFVHPTHSANTELISPLLPQPIVDYPHETTRAAMDLIMSDTVRTHPNCKVILSHAGGTLPYLAKRAAYGLDHTKLIPKSTRDFLEEVGSFYFDLALSSSTEVVAMLRQFAKPDHILYGSDYPYAPSGMISDLVREFDTIPLDSDVAHAINRGNALKLFPRFEA</sequence>
<keyword evidence="5 8" id="KW-0456">Lyase</keyword>
<dbReference type="OrthoDB" id="2832284at2759"/>
<dbReference type="Proteomes" id="UP000012174">
    <property type="component" value="Unassembled WGS sequence"/>
</dbReference>
<keyword evidence="2" id="KW-0479">Metal-binding</keyword>
<evidence type="ECO:0000256" key="1">
    <source>
        <dbReference type="ARBA" id="ARBA00005871"/>
    </source>
</evidence>
<comment type="similarity">
    <text evidence="1">Belongs to the metallo-dependent hydrolases superfamily. ACMSD family.</text>
</comment>
<dbReference type="AlphaFoldDB" id="M7T6S1"/>
<dbReference type="KEGG" id="ela:UCREL1_7502"/>
<evidence type="ECO:0000256" key="2">
    <source>
        <dbReference type="ARBA" id="ARBA00022723"/>
    </source>
</evidence>
<dbReference type="InterPro" id="IPR032465">
    <property type="entry name" value="ACMSD"/>
</dbReference>
<comment type="catalytic activity">
    <reaction evidence="6">
        <text>6-methylsalicylate + H(+) = 3-methylphenol + CO2</text>
        <dbReference type="Rhea" id="RHEA:23112"/>
        <dbReference type="ChEBI" id="CHEBI:15378"/>
        <dbReference type="ChEBI" id="CHEBI:16526"/>
        <dbReference type="ChEBI" id="CHEBI:17231"/>
        <dbReference type="ChEBI" id="CHEBI:36658"/>
        <dbReference type="EC" id="4.1.1.52"/>
    </reaction>
    <physiologicalReaction direction="left-to-right" evidence="6">
        <dbReference type="Rhea" id="RHEA:23113"/>
    </physiologicalReaction>
</comment>
<dbReference type="GO" id="GO:0046872">
    <property type="term" value="F:metal ion binding"/>
    <property type="evidence" value="ECO:0007669"/>
    <property type="project" value="UniProtKB-KW"/>
</dbReference>
<accession>M7T6S1</accession>
<keyword evidence="11" id="KW-1185">Reference proteome</keyword>
<dbReference type="OMA" id="DVHHHVY"/>
<dbReference type="Pfam" id="PF04909">
    <property type="entry name" value="Amidohydro_2"/>
    <property type="match status" value="1"/>
</dbReference>
<keyword evidence="4" id="KW-0862">Zinc</keyword>
<evidence type="ECO:0000313" key="10">
    <source>
        <dbReference type="EMBL" id="EMR65511.1"/>
    </source>
</evidence>
<dbReference type="EMBL" id="KB706854">
    <property type="protein sequence ID" value="EMR65511.1"/>
    <property type="molecule type" value="Genomic_DNA"/>
</dbReference>
<organism evidence="10 11">
    <name type="scientific">Eutypa lata (strain UCR-EL1)</name>
    <name type="common">Grapevine dieback disease fungus</name>
    <name type="synonym">Eutypa armeniacae</name>
    <dbReference type="NCBI Taxonomy" id="1287681"/>
    <lineage>
        <taxon>Eukaryota</taxon>
        <taxon>Fungi</taxon>
        <taxon>Dikarya</taxon>
        <taxon>Ascomycota</taxon>
        <taxon>Pezizomycotina</taxon>
        <taxon>Sordariomycetes</taxon>
        <taxon>Xylariomycetidae</taxon>
        <taxon>Xylariales</taxon>
        <taxon>Diatrypaceae</taxon>
        <taxon>Eutypa</taxon>
    </lineage>
</organism>
<dbReference type="GO" id="GO:0019748">
    <property type="term" value="P:secondary metabolic process"/>
    <property type="evidence" value="ECO:0007669"/>
    <property type="project" value="TreeGrafter"/>
</dbReference>
<dbReference type="InterPro" id="IPR006680">
    <property type="entry name" value="Amidohydro-rel"/>
</dbReference>
<gene>
    <name evidence="10" type="ORF">UCREL1_7502</name>
</gene>
<evidence type="ECO:0000259" key="9">
    <source>
        <dbReference type="Pfam" id="PF04909"/>
    </source>
</evidence>
<dbReference type="STRING" id="1287681.M7T6S1"/>
<protein>
    <recommendedName>
        <fullName evidence="7">6-methylsalicylate decarboxylase</fullName>
        <ecNumber evidence="7">4.1.1.52</ecNumber>
    </recommendedName>
</protein>
<evidence type="ECO:0000313" key="11">
    <source>
        <dbReference type="Proteomes" id="UP000012174"/>
    </source>
</evidence>
<dbReference type="GO" id="GO:0016787">
    <property type="term" value="F:hydrolase activity"/>
    <property type="evidence" value="ECO:0007669"/>
    <property type="project" value="UniProtKB-KW"/>
</dbReference>
<reference evidence="11" key="1">
    <citation type="journal article" date="2013" name="Genome Announc.">
        <title>Draft genome sequence of the grapevine dieback fungus Eutypa lata UCR-EL1.</title>
        <authorList>
            <person name="Blanco-Ulate B."/>
            <person name="Rolshausen P.E."/>
            <person name="Cantu D."/>
        </authorList>
    </citation>
    <scope>NUCLEOTIDE SEQUENCE [LARGE SCALE GENOMIC DNA]</scope>
    <source>
        <strain evidence="11">UCR-EL1</strain>
    </source>
</reference>
<dbReference type="PANTHER" id="PTHR21240:SF29">
    <property type="entry name" value="AMIDOHYDROLASE-RELATED DOMAIN-CONTAINING PROTEIN"/>
    <property type="match status" value="1"/>
</dbReference>
<dbReference type="eggNOG" id="KOG4245">
    <property type="taxonomic scope" value="Eukaryota"/>
</dbReference>
<dbReference type="EC" id="4.1.1.52" evidence="7"/>
<dbReference type="SUPFAM" id="SSF51556">
    <property type="entry name" value="Metallo-dependent hydrolases"/>
    <property type="match status" value="1"/>
</dbReference>
<dbReference type="GO" id="GO:0005829">
    <property type="term" value="C:cytosol"/>
    <property type="evidence" value="ECO:0007669"/>
    <property type="project" value="TreeGrafter"/>
</dbReference>
<dbReference type="Gene3D" id="3.20.20.140">
    <property type="entry name" value="Metal-dependent hydrolases"/>
    <property type="match status" value="1"/>
</dbReference>
<evidence type="ECO:0000256" key="3">
    <source>
        <dbReference type="ARBA" id="ARBA00022793"/>
    </source>
</evidence>
<evidence type="ECO:0000256" key="5">
    <source>
        <dbReference type="ARBA" id="ARBA00023239"/>
    </source>
</evidence>
<name>M7T6S1_EUTLA</name>
<dbReference type="PANTHER" id="PTHR21240">
    <property type="entry name" value="2-AMINO-3-CARBOXYLMUCONATE-6-SEMIALDEHYDE DECARBOXYLASE"/>
    <property type="match status" value="1"/>
</dbReference>
<dbReference type="HOGENOM" id="CLU_039329_2_1_1"/>
<evidence type="ECO:0000256" key="4">
    <source>
        <dbReference type="ARBA" id="ARBA00022833"/>
    </source>
</evidence>
<dbReference type="GO" id="GO:0047596">
    <property type="term" value="F:6-methylsalicylate decarboxylase activity"/>
    <property type="evidence" value="ECO:0007669"/>
    <property type="project" value="UniProtKB-EC"/>
</dbReference>
<keyword evidence="3 8" id="KW-0210">Decarboxylase</keyword>
<evidence type="ECO:0000256" key="8">
    <source>
        <dbReference type="RuleBase" id="RU366045"/>
    </source>
</evidence>